<protein>
    <recommendedName>
        <fullName evidence="1">AAA+ ATPase domain-containing protein</fullName>
    </recommendedName>
</protein>
<sequence length="928" mass="99829">MGEFRKVKSLLLPVIVALEGPTTRRHLAALLWPRAAKPEVSLRVALHALREYCPEALWGEERLFTALPCDAAELLTLRGEAAAQAYTGAFLPDLNVSDVSAEFEEWAEHWRQRLARHVQSEALLLAERSEPGRAAHWAQRAYDLPGAPPAEPDTLRRLLALSAPASALEAALRTELRELTGRRATDGMPSARRAPAPARMLGREAELDTLLAWAAPPGGGVAVVTGPGGIGKSTLARALLRELTVLGRTVYLVDTEGVAGASEVAARLGAALPGLAPGRADDWLALGTALTSGSVVLLDGLDSLEDPEELRGHLTGLPQVRWVLTGRRSRLGRAPEGDLLLALGGLERPAPEASWLDTSVCSAVQVFVREATRVRRDFALTPQNAGLVASLTRRLLGHPLALTLAASWLRVEDLPAVHDRVLQDAGALRTEGGDGDGRRGLQLAAARSWAMLSPALQAAALRLSVGADVDPADAPALGVSTEEVDALLQHAFLEAYQPGSERLRLYPALDGLLREQGQACPELLDAAREAHAAFYLQRFAGRAPEDPATDPERGNLTLAMHTALRGGTLTPALAEHLLAHYDRRGMHASGMETLLGLSECADELRSPDAVQAALQVGCMWLAYRAGRLLDAQTLAGLFLQGPLAADPGSRMKVLNTLASVRGEQGQMRASAELLRQALRLAGQLGDSMRERFYRMNLLTVLSFLGEEEELGQQMAEVEAGLPGLPEAHAWPLRERLLALRTHMTRADVPALQAEAQALAQTGARSGEVRQQLAGLLCGARLALRLGQWRAVQEALAEVRRVTAAVQDNTAPVDVLLLETGLAYARGRAPQARRAARQALQQPRLRENPWNLTELLLLTAPDLYRQDPAGTLAFLGAVAQAPHLHMQQRRQAAERARTLGGDGTLDTAPALDPAALQQWLRTQLGDMER</sequence>
<evidence type="ECO:0000313" key="3">
    <source>
        <dbReference type="Proteomes" id="UP000240317"/>
    </source>
</evidence>
<comment type="caution">
    <text evidence="2">The sequence shown here is derived from an EMBL/GenBank/DDBJ whole genome shotgun (WGS) entry which is preliminary data.</text>
</comment>
<keyword evidence="3" id="KW-1185">Reference proteome</keyword>
<reference evidence="2 3" key="1">
    <citation type="submission" date="2018-03" db="EMBL/GenBank/DDBJ databases">
        <title>Draft genome of Deinococcus sp. OD32.</title>
        <authorList>
            <person name="Wang X.-P."/>
            <person name="Du Z.-J."/>
        </authorList>
    </citation>
    <scope>NUCLEOTIDE SEQUENCE [LARGE SCALE GENOMIC DNA]</scope>
    <source>
        <strain evidence="2 3">OD32</strain>
    </source>
</reference>
<dbReference type="PANTHER" id="PTHR47691">
    <property type="entry name" value="REGULATOR-RELATED"/>
    <property type="match status" value="1"/>
</dbReference>
<dbReference type="Gene3D" id="3.40.50.300">
    <property type="entry name" value="P-loop containing nucleotide triphosphate hydrolases"/>
    <property type="match status" value="1"/>
</dbReference>
<evidence type="ECO:0000259" key="1">
    <source>
        <dbReference type="SMART" id="SM00382"/>
    </source>
</evidence>
<dbReference type="Proteomes" id="UP000240317">
    <property type="component" value="Unassembled WGS sequence"/>
</dbReference>
<organism evidence="2 3">
    <name type="scientific">Deinococcus arcticus</name>
    <dbReference type="NCBI Taxonomy" id="2136176"/>
    <lineage>
        <taxon>Bacteria</taxon>
        <taxon>Thermotogati</taxon>
        <taxon>Deinococcota</taxon>
        <taxon>Deinococci</taxon>
        <taxon>Deinococcales</taxon>
        <taxon>Deinococcaceae</taxon>
        <taxon>Deinococcus</taxon>
    </lineage>
</organism>
<dbReference type="SMART" id="SM00382">
    <property type="entry name" value="AAA"/>
    <property type="match status" value="1"/>
</dbReference>
<evidence type="ECO:0000313" key="2">
    <source>
        <dbReference type="EMBL" id="PTA67927.1"/>
    </source>
</evidence>
<dbReference type="InterPro" id="IPR027417">
    <property type="entry name" value="P-loop_NTPase"/>
</dbReference>
<proteinExistence type="predicted"/>
<dbReference type="CDD" id="cd00009">
    <property type="entry name" value="AAA"/>
    <property type="match status" value="1"/>
</dbReference>
<dbReference type="PANTHER" id="PTHR47691:SF3">
    <property type="entry name" value="HTH-TYPE TRANSCRIPTIONAL REGULATOR RV0890C-RELATED"/>
    <property type="match status" value="1"/>
</dbReference>
<name>A0A2T3W7Z4_9DEIO</name>
<gene>
    <name evidence="2" type="ORF">C8263_09350</name>
</gene>
<dbReference type="EMBL" id="PYSV01000008">
    <property type="protein sequence ID" value="PTA67927.1"/>
    <property type="molecule type" value="Genomic_DNA"/>
</dbReference>
<accession>A0A2T3W7Z4</accession>
<dbReference type="InterPro" id="IPR003593">
    <property type="entry name" value="AAA+_ATPase"/>
</dbReference>
<dbReference type="AlphaFoldDB" id="A0A2T3W7Z4"/>
<dbReference type="SUPFAM" id="SSF52540">
    <property type="entry name" value="P-loop containing nucleoside triphosphate hydrolases"/>
    <property type="match status" value="1"/>
</dbReference>
<feature type="domain" description="AAA+ ATPase" evidence="1">
    <location>
        <begin position="218"/>
        <end position="347"/>
    </location>
</feature>